<dbReference type="Proteomes" id="UP000639338">
    <property type="component" value="Unassembled WGS sequence"/>
</dbReference>
<dbReference type="InterPro" id="IPR012132">
    <property type="entry name" value="GMC_OxRdtase"/>
</dbReference>
<dbReference type="Gene3D" id="3.30.560.10">
    <property type="entry name" value="Glucose Oxidase, domain 3"/>
    <property type="match status" value="1"/>
</dbReference>
<dbReference type="GO" id="GO:0016614">
    <property type="term" value="F:oxidoreductase activity, acting on CH-OH group of donors"/>
    <property type="evidence" value="ECO:0007669"/>
    <property type="project" value="InterPro"/>
</dbReference>
<dbReference type="OrthoDB" id="269227at2759"/>
<organism evidence="4 5">
    <name type="scientific">Aphidius gifuensis</name>
    <name type="common">Parasitoid wasp</name>
    <dbReference type="NCBI Taxonomy" id="684658"/>
    <lineage>
        <taxon>Eukaryota</taxon>
        <taxon>Metazoa</taxon>
        <taxon>Ecdysozoa</taxon>
        <taxon>Arthropoda</taxon>
        <taxon>Hexapoda</taxon>
        <taxon>Insecta</taxon>
        <taxon>Pterygota</taxon>
        <taxon>Neoptera</taxon>
        <taxon>Endopterygota</taxon>
        <taxon>Hymenoptera</taxon>
        <taxon>Apocrita</taxon>
        <taxon>Ichneumonoidea</taxon>
        <taxon>Braconidae</taxon>
        <taxon>Aphidiinae</taxon>
        <taxon>Aphidius</taxon>
    </lineage>
</organism>
<keyword evidence="2" id="KW-0812">Transmembrane</keyword>
<reference evidence="4 5" key="1">
    <citation type="submission" date="2020-08" db="EMBL/GenBank/DDBJ databases">
        <title>Aphidius gifuensis genome sequencing and assembly.</title>
        <authorList>
            <person name="Du Z."/>
        </authorList>
    </citation>
    <scope>NUCLEOTIDE SEQUENCE [LARGE SCALE GENOMIC DNA]</scope>
    <source>
        <strain evidence="4">YNYX2018</strain>
        <tissue evidence="4">Adults</tissue>
    </source>
</reference>
<evidence type="ECO:0000313" key="4">
    <source>
        <dbReference type="EMBL" id="KAF7994588.1"/>
    </source>
</evidence>
<feature type="transmembrane region" description="Helical" evidence="2">
    <location>
        <begin position="152"/>
        <end position="174"/>
    </location>
</feature>
<dbReference type="AlphaFoldDB" id="A0A834XW57"/>
<dbReference type="EMBL" id="JACMRX010000002">
    <property type="protein sequence ID" value="KAF7994588.1"/>
    <property type="molecule type" value="Genomic_DNA"/>
</dbReference>
<keyword evidence="2" id="KW-0472">Membrane</keyword>
<dbReference type="PANTHER" id="PTHR11552:SF208">
    <property type="entry name" value="RE36204P-RELATED"/>
    <property type="match status" value="1"/>
</dbReference>
<dbReference type="Pfam" id="PF00732">
    <property type="entry name" value="GMC_oxred_N"/>
    <property type="match status" value="1"/>
</dbReference>
<keyword evidence="5" id="KW-1185">Reference proteome</keyword>
<dbReference type="InterPro" id="IPR000172">
    <property type="entry name" value="GMC_OxRdtase_N"/>
</dbReference>
<evidence type="ECO:0000259" key="3">
    <source>
        <dbReference type="PROSITE" id="PS00624"/>
    </source>
</evidence>
<feature type="transmembrane region" description="Helical" evidence="2">
    <location>
        <begin position="73"/>
        <end position="100"/>
    </location>
</feature>
<dbReference type="GO" id="GO:0050660">
    <property type="term" value="F:flavin adenine dinucleotide binding"/>
    <property type="evidence" value="ECO:0007669"/>
    <property type="project" value="InterPro"/>
</dbReference>
<gene>
    <name evidence="4" type="ORF">HCN44_004060</name>
</gene>
<dbReference type="InterPro" id="IPR036188">
    <property type="entry name" value="FAD/NAD-bd_sf"/>
</dbReference>
<feature type="transmembrane region" description="Helical" evidence="2">
    <location>
        <begin position="120"/>
        <end position="140"/>
    </location>
</feature>
<proteinExistence type="inferred from homology"/>
<comment type="caution">
    <text evidence="4">The sequence shown here is derived from an EMBL/GenBank/DDBJ whole genome shotgun (WGS) entry which is preliminary data.</text>
</comment>
<dbReference type="PROSITE" id="PS00624">
    <property type="entry name" value="GMC_OXRED_2"/>
    <property type="match status" value="1"/>
</dbReference>
<protein>
    <recommendedName>
        <fullName evidence="3">Glucose-methanol-choline oxidoreductase N-terminal domain-containing protein</fullName>
    </recommendedName>
</protein>
<evidence type="ECO:0000256" key="2">
    <source>
        <dbReference type="SAM" id="Phobius"/>
    </source>
</evidence>
<dbReference type="Gene3D" id="3.50.50.60">
    <property type="entry name" value="FAD/NAD(P)-binding domain"/>
    <property type="match status" value="1"/>
</dbReference>
<dbReference type="Pfam" id="PF05199">
    <property type="entry name" value="GMC_oxred_C"/>
    <property type="match status" value="1"/>
</dbReference>
<feature type="domain" description="Glucose-methanol-choline oxidoreductase N-terminal" evidence="3">
    <location>
        <begin position="486"/>
        <end position="500"/>
    </location>
</feature>
<feature type="transmembrane region" description="Helical" evidence="2">
    <location>
        <begin position="33"/>
        <end position="53"/>
    </location>
</feature>
<accession>A0A834XW57</accession>
<comment type="similarity">
    <text evidence="1">Belongs to the GMC oxidoreductase family.</text>
</comment>
<evidence type="ECO:0000256" key="1">
    <source>
        <dbReference type="ARBA" id="ARBA00010790"/>
    </source>
</evidence>
<keyword evidence="2" id="KW-1133">Transmembrane helix</keyword>
<feature type="transmembrane region" description="Helical" evidence="2">
    <location>
        <begin position="194"/>
        <end position="210"/>
    </location>
</feature>
<sequence length="792" mass="89586">MFKNIKTINYTLQLLGSTFFQINNNKFVIKKNVILTSVSIMSIGIIIEGLGIRLNDIGNSKAMDISLTIGRTIFDYISFFSDIIITLINHTELTSILKYLCAHDSSMKYHQKHQRLTVNYCRFIITFELIFWILTGSIAYHVDVNYPLIDAFAYFYVYAAVSMQIIQFCGINLLIYHRFKHLQQIITSNDKMKIIITSIITLLITIKLSSCDNFFDLPSSYDIPTKKLPTHAEYDFIIVGAGSGGSPVTNRLSENKNWNILLLEAGKHEGIFNQIPVLATAFQFSNYNWGYRVEPSKNACLGMKDKRCTWPRGKSLGGTSTLNNMIHTRGNKLDFDKWSEMGNYGWSFNEVLPYFKKSEKFHVTGKYDKSYHNSDGNVCVEYSPYQSPLATTFLRAGQQLGYNITDVNGAEQVGFSYVPFNLDKGARCSAAKAYLRVKRSNLDIVTEARVLRVLINSQNKAYGVEYEKKGEKYKVYSSKEIILSAGTIDTPKLLMLSGIGPKEHLKKLGIPVVKDSQVGGNLQEHIGFWGLTFLVNKPVTLMMRRIFTLPMISKYLFKRNGPFSLPGGPESIAFLKTKYANDSRPDVEVLFIGAALNTDYGIAYRRGYGISDDVYYKIYKPIEGKDTFTIWPILQYPKSRGKILLRSKNPNDDPIINGNFFDDPLDVEIILEGIKYAIELVDTEPFKEYSPKINTLKVPGCDHFNFGSDDYWRCAIRHIPAMENHEVGTVKMGPIDDPSAVVDPELKVYGVDGLRCSDASIMPLIPAGHINANIYMIGEKAADMIIKKYQGY</sequence>
<evidence type="ECO:0000313" key="5">
    <source>
        <dbReference type="Proteomes" id="UP000639338"/>
    </source>
</evidence>
<name>A0A834XW57_APHGI</name>
<dbReference type="PANTHER" id="PTHR11552">
    <property type="entry name" value="GLUCOSE-METHANOL-CHOLINE GMC OXIDOREDUCTASE"/>
    <property type="match status" value="1"/>
</dbReference>
<dbReference type="SUPFAM" id="SSF54373">
    <property type="entry name" value="FAD-linked reductases, C-terminal domain"/>
    <property type="match status" value="1"/>
</dbReference>
<dbReference type="InterPro" id="IPR007867">
    <property type="entry name" value="GMC_OxRtase_C"/>
</dbReference>
<dbReference type="SUPFAM" id="SSF51905">
    <property type="entry name" value="FAD/NAD(P)-binding domain"/>
    <property type="match status" value="1"/>
</dbReference>